<dbReference type="Pfam" id="PF00440">
    <property type="entry name" value="TetR_N"/>
    <property type="match status" value="1"/>
</dbReference>
<feature type="domain" description="HTH tetR-type" evidence="5">
    <location>
        <begin position="14"/>
        <end position="74"/>
    </location>
</feature>
<dbReference type="Gene3D" id="1.10.10.60">
    <property type="entry name" value="Homeodomain-like"/>
    <property type="match status" value="1"/>
</dbReference>
<dbReference type="InterPro" id="IPR036271">
    <property type="entry name" value="Tet_transcr_reg_TetR-rel_C_sf"/>
</dbReference>
<dbReference type="RefSeq" id="WP_236100158.1">
    <property type="nucleotide sequence ID" value="NZ_JAKGUD010000016.1"/>
</dbReference>
<feature type="DNA-binding region" description="H-T-H motif" evidence="4">
    <location>
        <begin position="37"/>
        <end position="56"/>
    </location>
</feature>
<dbReference type="PANTHER" id="PTHR30055:SF234">
    <property type="entry name" value="HTH-TYPE TRANSCRIPTIONAL REGULATOR BETI"/>
    <property type="match status" value="1"/>
</dbReference>
<dbReference type="Proteomes" id="UP001200430">
    <property type="component" value="Unassembled WGS sequence"/>
</dbReference>
<dbReference type="SUPFAM" id="SSF46689">
    <property type="entry name" value="Homeodomain-like"/>
    <property type="match status" value="1"/>
</dbReference>
<protein>
    <submittedName>
        <fullName evidence="6">TetR/AcrR family transcriptional regulator</fullName>
    </submittedName>
</protein>
<dbReference type="PROSITE" id="PS50977">
    <property type="entry name" value="HTH_TETR_2"/>
    <property type="match status" value="1"/>
</dbReference>
<evidence type="ECO:0000256" key="4">
    <source>
        <dbReference type="PROSITE-ProRule" id="PRU00335"/>
    </source>
</evidence>
<dbReference type="InterPro" id="IPR009057">
    <property type="entry name" value="Homeodomain-like_sf"/>
</dbReference>
<accession>A0ABS9EQI4</accession>
<evidence type="ECO:0000313" key="7">
    <source>
        <dbReference type="Proteomes" id="UP001200430"/>
    </source>
</evidence>
<evidence type="ECO:0000256" key="3">
    <source>
        <dbReference type="ARBA" id="ARBA00023163"/>
    </source>
</evidence>
<name>A0ABS9EQI4_9BACT</name>
<dbReference type="PRINTS" id="PR00455">
    <property type="entry name" value="HTHTETR"/>
</dbReference>
<dbReference type="SUPFAM" id="SSF48498">
    <property type="entry name" value="Tetracyclin repressor-like, C-terminal domain"/>
    <property type="match status" value="1"/>
</dbReference>
<proteinExistence type="predicted"/>
<dbReference type="Gene3D" id="1.10.357.10">
    <property type="entry name" value="Tetracycline Repressor, domain 2"/>
    <property type="match status" value="1"/>
</dbReference>
<dbReference type="PANTHER" id="PTHR30055">
    <property type="entry name" value="HTH-TYPE TRANSCRIPTIONAL REGULATOR RUTR"/>
    <property type="match status" value="1"/>
</dbReference>
<evidence type="ECO:0000256" key="1">
    <source>
        <dbReference type="ARBA" id="ARBA00023015"/>
    </source>
</evidence>
<reference evidence="6 7" key="1">
    <citation type="submission" date="2022-01" db="EMBL/GenBank/DDBJ databases">
        <title>Dethiosulfovibrio faecalis sp. nov., a novel proteolytic, non-sulfur-reducing bacterium isolated from a marine aquaculture solid waste bioreactor.</title>
        <authorList>
            <person name="Grabowski S."/>
            <person name="Apolinario E."/>
            <person name="Schneider N."/>
            <person name="Marshall C.W."/>
            <person name="Sowers K.R."/>
        </authorList>
    </citation>
    <scope>NUCLEOTIDE SEQUENCE [LARGE SCALE GENOMIC DNA]</scope>
    <source>
        <strain evidence="6 7">DSM 12537</strain>
    </source>
</reference>
<keyword evidence="7" id="KW-1185">Reference proteome</keyword>
<gene>
    <name evidence="6" type="ORF">L2W38_11605</name>
</gene>
<evidence type="ECO:0000313" key="6">
    <source>
        <dbReference type="EMBL" id="MCF4143457.1"/>
    </source>
</evidence>
<keyword evidence="1" id="KW-0805">Transcription regulation</keyword>
<organism evidence="6 7">
    <name type="scientific">Dethiosulfovibrio marinus</name>
    <dbReference type="NCBI Taxonomy" id="133532"/>
    <lineage>
        <taxon>Bacteria</taxon>
        <taxon>Thermotogati</taxon>
        <taxon>Synergistota</taxon>
        <taxon>Synergistia</taxon>
        <taxon>Synergistales</taxon>
        <taxon>Dethiosulfovibrionaceae</taxon>
        <taxon>Dethiosulfovibrio</taxon>
    </lineage>
</organism>
<sequence length="209" mass="23794">MARLSARKKAVLERMTRDSLISAVEKLLQEEGWKGTTMDRIAKEAGVSKGTVYNYFKDKRDILFSVMERNTEEIREFVRSVDLSKSDPVDLLRKIVGKTFMDLYEKRKLISATVQAYYEDKDLRRKIDPDHACHEDHPMREVRKVIAEVIAMGVRSGVFRPIEPAMAEAAINAMTMGVAKQFAAGMVSFPGEVYVYTVRDLVIRGLLVD</sequence>
<comment type="caution">
    <text evidence="6">The sequence shown here is derived from an EMBL/GenBank/DDBJ whole genome shotgun (WGS) entry which is preliminary data.</text>
</comment>
<dbReference type="EMBL" id="JAKGUD010000016">
    <property type="protein sequence ID" value="MCF4143457.1"/>
    <property type="molecule type" value="Genomic_DNA"/>
</dbReference>
<keyword evidence="2 4" id="KW-0238">DNA-binding</keyword>
<evidence type="ECO:0000256" key="2">
    <source>
        <dbReference type="ARBA" id="ARBA00023125"/>
    </source>
</evidence>
<dbReference type="InterPro" id="IPR001647">
    <property type="entry name" value="HTH_TetR"/>
</dbReference>
<evidence type="ECO:0000259" key="5">
    <source>
        <dbReference type="PROSITE" id="PS50977"/>
    </source>
</evidence>
<keyword evidence="3" id="KW-0804">Transcription</keyword>
<dbReference type="InterPro" id="IPR050109">
    <property type="entry name" value="HTH-type_TetR-like_transc_reg"/>
</dbReference>